<dbReference type="EMBL" id="JAWWNJ010000007">
    <property type="protein sequence ID" value="KAK7052453.1"/>
    <property type="molecule type" value="Genomic_DNA"/>
</dbReference>
<comment type="caution">
    <text evidence="1">The sequence shown here is derived from an EMBL/GenBank/DDBJ whole genome shotgun (WGS) entry which is preliminary data.</text>
</comment>
<dbReference type="SUPFAM" id="SSF56112">
    <property type="entry name" value="Protein kinase-like (PK-like)"/>
    <property type="match status" value="1"/>
</dbReference>
<accession>A0AAW0DLD0</accession>
<protein>
    <recommendedName>
        <fullName evidence="3">Protein kinase domain-containing protein</fullName>
    </recommendedName>
</protein>
<evidence type="ECO:0000313" key="1">
    <source>
        <dbReference type="EMBL" id="KAK7052453.1"/>
    </source>
</evidence>
<reference evidence="1 2" key="1">
    <citation type="journal article" date="2024" name="J Genomics">
        <title>Draft genome sequencing and assembly of Favolaschia claudopus CIRM-BRFM 2984 isolated from oak limbs.</title>
        <authorList>
            <person name="Navarro D."/>
            <person name="Drula E."/>
            <person name="Chaduli D."/>
            <person name="Cazenave R."/>
            <person name="Ahrendt S."/>
            <person name="Wang J."/>
            <person name="Lipzen A."/>
            <person name="Daum C."/>
            <person name="Barry K."/>
            <person name="Grigoriev I.V."/>
            <person name="Favel A."/>
            <person name="Rosso M.N."/>
            <person name="Martin F."/>
        </authorList>
    </citation>
    <scope>NUCLEOTIDE SEQUENCE [LARGE SCALE GENOMIC DNA]</scope>
    <source>
        <strain evidence="1 2">CIRM-BRFM 2984</strain>
    </source>
</reference>
<dbReference type="InterPro" id="IPR011009">
    <property type="entry name" value="Kinase-like_dom_sf"/>
</dbReference>
<dbReference type="Proteomes" id="UP001362999">
    <property type="component" value="Unassembled WGS sequence"/>
</dbReference>
<organism evidence="1 2">
    <name type="scientific">Favolaschia claudopus</name>
    <dbReference type="NCBI Taxonomy" id="2862362"/>
    <lineage>
        <taxon>Eukaryota</taxon>
        <taxon>Fungi</taxon>
        <taxon>Dikarya</taxon>
        <taxon>Basidiomycota</taxon>
        <taxon>Agaricomycotina</taxon>
        <taxon>Agaricomycetes</taxon>
        <taxon>Agaricomycetidae</taxon>
        <taxon>Agaricales</taxon>
        <taxon>Marasmiineae</taxon>
        <taxon>Mycenaceae</taxon>
        <taxon>Favolaschia</taxon>
    </lineage>
</organism>
<evidence type="ECO:0000313" key="2">
    <source>
        <dbReference type="Proteomes" id="UP001362999"/>
    </source>
</evidence>
<name>A0AAW0DLD0_9AGAR</name>
<gene>
    <name evidence="1" type="ORF">R3P38DRAFT_3344302</name>
</gene>
<sequence length="213" mass="23650">MSTLELIWNSEKRYKMWSWKNGNVHYVAHFIRRIDKRDNVCTVRIGERGGPKVPKSNRDEDAAVGVVKLAFTPDASDALEREAQCYTQMESLQGVAVPRCLGHFRSKVAGAEMSCLVLDYCVGYPGDPMLDVRRRIMTAAYALHAQNVLHGDLLDGRHFVKSGRDVAIVDFAAAVPHKCVHGRRIHGPDGRTVIGSCPELAALERIYGVHTPA</sequence>
<evidence type="ECO:0008006" key="3">
    <source>
        <dbReference type="Google" id="ProtNLM"/>
    </source>
</evidence>
<dbReference type="AlphaFoldDB" id="A0AAW0DLD0"/>
<keyword evidence="2" id="KW-1185">Reference proteome</keyword>
<proteinExistence type="predicted"/>